<dbReference type="Gene3D" id="3.30.70.1170">
    <property type="entry name" value="Sun protein, domain 3"/>
    <property type="match status" value="1"/>
</dbReference>
<feature type="binding site" evidence="13">
    <location>
        <position position="320"/>
    </location>
    <ligand>
        <name>S-adenosyl-L-methionine</name>
        <dbReference type="ChEBI" id="CHEBI:59789"/>
    </ligand>
</feature>
<dbReference type="NCBIfam" id="NF008149">
    <property type="entry name" value="PRK10901.1"/>
    <property type="match status" value="1"/>
</dbReference>
<dbReference type="Pfam" id="PF01029">
    <property type="entry name" value="NusB"/>
    <property type="match status" value="1"/>
</dbReference>
<feature type="binding site" evidence="13">
    <location>
        <begin position="269"/>
        <end position="275"/>
    </location>
    <ligand>
        <name>S-adenosyl-L-methionine</name>
        <dbReference type="ChEBI" id="CHEBI:59789"/>
    </ligand>
</feature>
<keyword evidence="6 13" id="KW-0489">Methyltransferase</keyword>
<keyword evidence="4" id="KW-0963">Cytoplasm</keyword>
<dbReference type="PROSITE" id="PS51686">
    <property type="entry name" value="SAM_MT_RSMB_NOP"/>
    <property type="match status" value="1"/>
</dbReference>
<dbReference type="Proteomes" id="UP000253250">
    <property type="component" value="Unassembled WGS sequence"/>
</dbReference>
<dbReference type="NCBIfam" id="TIGR00563">
    <property type="entry name" value="rsmB"/>
    <property type="match status" value="1"/>
</dbReference>
<evidence type="ECO:0000313" key="16">
    <source>
        <dbReference type="Proteomes" id="UP000253250"/>
    </source>
</evidence>
<keyword evidence="16" id="KW-1185">Reference proteome</keyword>
<dbReference type="Pfam" id="PF22458">
    <property type="entry name" value="RsmF-B_ferredox"/>
    <property type="match status" value="1"/>
</dbReference>
<dbReference type="FunFam" id="3.40.50.150:FF:000022">
    <property type="entry name" value="Ribosomal RNA small subunit methyltransferase B"/>
    <property type="match status" value="1"/>
</dbReference>
<dbReference type="Gene3D" id="3.40.50.150">
    <property type="entry name" value="Vaccinia Virus protein VP39"/>
    <property type="match status" value="1"/>
</dbReference>
<dbReference type="EMBL" id="PSYR01000001">
    <property type="protein sequence ID" value="RCN58349.1"/>
    <property type="molecule type" value="Genomic_DNA"/>
</dbReference>
<evidence type="ECO:0000256" key="13">
    <source>
        <dbReference type="PROSITE-ProRule" id="PRU01023"/>
    </source>
</evidence>
<evidence type="ECO:0000256" key="8">
    <source>
        <dbReference type="ARBA" id="ARBA00022691"/>
    </source>
</evidence>
<dbReference type="EC" id="2.1.1.176" evidence="3"/>
<evidence type="ECO:0000256" key="11">
    <source>
        <dbReference type="ARBA" id="ARBA00031088"/>
    </source>
</evidence>
<accession>A0A368HIS4</accession>
<evidence type="ECO:0000256" key="10">
    <source>
        <dbReference type="ARBA" id="ARBA00030399"/>
    </source>
</evidence>
<dbReference type="InterPro" id="IPR054728">
    <property type="entry name" value="RsmB-like_ferredoxin"/>
</dbReference>
<evidence type="ECO:0000256" key="7">
    <source>
        <dbReference type="ARBA" id="ARBA00022679"/>
    </source>
</evidence>
<feature type="binding site" evidence="13">
    <location>
        <position position="292"/>
    </location>
    <ligand>
        <name>S-adenosyl-L-methionine</name>
        <dbReference type="ChEBI" id="CHEBI:59789"/>
    </ligand>
</feature>
<feature type="binding site" evidence="13">
    <location>
        <position position="336"/>
    </location>
    <ligand>
        <name>S-adenosyl-L-methionine</name>
        <dbReference type="ChEBI" id="CHEBI:59789"/>
    </ligand>
</feature>
<dbReference type="Gene3D" id="1.10.287.730">
    <property type="entry name" value="Helix hairpin bin"/>
    <property type="match status" value="1"/>
</dbReference>
<dbReference type="Pfam" id="PF01189">
    <property type="entry name" value="Methyltr_RsmB-F"/>
    <property type="match status" value="1"/>
</dbReference>
<evidence type="ECO:0000256" key="12">
    <source>
        <dbReference type="ARBA" id="ARBA00047283"/>
    </source>
</evidence>
<evidence type="ECO:0000256" key="5">
    <source>
        <dbReference type="ARBA" id="ARBA00022552"/>
    </source>
</evidence>
<dbReference type="GO" id="GO:0006355">
    <property type="term" value="P:regulation of DNA-templated transcription"/>
    <property type="evidence" value="ECO:0007669"/>
    <property type="project" value="InterPro"/>
</dbReference>
<protein>
    <recommendedName>
        <fullName evidence="3">16S rRNA (cytosine(967)-C(5))-methyltransferase</fullName>
        <ecNumber evidence="3">2.1.1.176</ecNumber>
    </recommendedName>
    <alternativeName>
        <fullName evidence="10">16S rRNA m5C967 methyltransferase</fullName>
    </alternativeName>
    <alternativeName>
        <fullName evidence="11">rRNA (cytosine-C(5)-)-methyltransferase RsmB</fullName>
    </alternativeName>
</protein>
<dbReference type="InterPro" id="IPR001678">
    <property type="entry name" value="MeTrfase_RsmB-F_NOP2_dom"/>
</dbReference>
<dbReference type="GO" id="GO:0003723">
    <property type="term" value="F:RNA binding"/>
    <property type="evidence" value="ECO:0007669"/>
    <property type="project" value="UniProtKB-UniRule"/>
</dbReference>
<keyword evidence="8 13" id="KW-0949">S-adenosyl-L-methionine</keyword>
<dbReference type="PANTHER" id="PTHR22807:SF61">
    <property type="entry name" value="NOL1_NOP2_SUN FAMILY PROTEIN _ ANTITERMINATION NUSB DOMAIN-CONTAINING PROTEIN"/>
    <property type="match status" value="1"/>
</dbReference>
<dbReference type="OrthoDB" id="9810297at2"/>
<dbReference type="SUPFAM" id="SSF48013">
    <property type="entry name" value="NusB-like"/>
    <property type="match status" value="1"/>
</dbReference>
<evidence type="ECO:0000256" key="2">
    <source>
        <dbReference type="ARBA" id="ARBA00004496"/>
    </source>
</evidence>
<keyword evidence="9 13" id="KW-0694">RNA-binding</keyword>
<keyword evidence="5" id="KW-0698">rRNA processing</keyword>
<reference evidence="15 16" key="1">
    <citation type="submission" date="2018-02" db="EMBL/GenBank/DDBJ databases">
        <title>Insights into the biology of acidophilic members of the Acidiferrobacteraceae family derived from comparative genomic analyses.</title>
        <authorList>
            <person name="Issotta F."/>
            <person name="Thyssen C."/>
            <person name="Mena C."/>
            <person name="Moya A."/>
            <person name="Bellenberg S."/>
            <person name="Sproer C."/>
            <person name="Covarrubias P.C."/>
            <person name="Sand W."/>
            <person name="Quatrini R."/>
            <person name="Vera M."/>
        </authorList>
    </citation>
    <scope>NUCLEOTIDE SEQUENCE [LARGE SCALE GENOMIC DNA]</scope>
    <source>
        <strain evidence="16">m-1</strain>
    </source>
</reference>
<feature type="active site" description="Nucleophile" evidence="13">
    <location>
        <position position="389"/>
    </location>
</feature>
<evidence type="ECO:0000256" key="4">
    <source>
        <dbReference type="ARBA" id="ARBA00022490"/>
    </source>
</evidence>
<evidence type="ECO:0000256" key="3">
    <source>
        <dbReference type="ARBA" id="ARBA00012140"/>
    </source>
</evidence>
<comment type="function">
    <text evidence="1">Specifically methylates the cytosine at position 967 (m5C967) of 16S rRNA.</text>
</comment>
<evidence type="ECO:0000256" key="6">
    <source>
        <dbReference type="ARBA" id="ARBA00022603"/>
    </source>
</evidence>
<evidence type="ECO:0000313" key="15">
    <source>
        <dbReference type="EMBL" id="RCN58349.1"/>
    </source>
</evidence>
<dbReference type="PANTHER" id="PTHR22807">
    <property type="entry name" value="NOP2 YEAST -RELATED NOL1/NOP2/FMU SUN DOMAIN-CONTAINING"/>
    <property type="match status" value="1"/>
</dbReference>
<dbReference type="InterPro" id="IPR049560">
    <property type="entry name" value="MeTrfase_RsmB-F_NOP2_cat"/>
</dbReference>
<dbReference type="CDD" id="cd02440">
    <property type="entry name" value="AdoMet_MTases"/>
    <property type="match status" value="1"/>
</dbReference>
<organism evidence="15 16">
    <name type="scientific">Acidiferrobacter thiooxydans</name>
    <dbReference type="NCBI Taxonomy" id="163359"/>
    <lineage>
        <taxon>Bacteria</taxon>
        <taxon>Pseudomonadati</taxon>
        <taxon>Pseudomonadota</taxon>
        <taxon>Gammaproteobacteria</taxon>
        <taxon>Acidiferrobacterales</taxon>
        <taxon>Acidiferrobacteraceae</taxon>
        <taxon>Acidiferrobacter</taxon>
    </lineage>
</organism>
<dbReference type="GO" id="GO:0005737">
    <property type="term" value="C:cytoplasm"/>
    <property type="evidence" value="ECO:0007669"/>
    <property type="project" value="UniProtKB-SubCell"/>
</dbReference>
<dbReference type="InterPro" id="IPR035926">
    <property type="entry name" value="NusB-like_sf"/>
</dbReference>
<feature type="domain" description="SAM-dependent MTase RsmB/NOP-type" evidence="14">
    <location>
        <begin position="179"/>
        <end position="447"/>
    </location>
</feature>
<name>A0A368HIS4_9GAMM</name>
<dbReference type="InterPro" id="IPR029063">
    <property type="entry name" value="SAM-dependent_MTases_sf"/>
</dbReference>
<evidence type="ECO:0000256" key="9">
    <source>
        <dbReference type="ARBA" id="ARBA00022884"/>
    </source>
</evidence>
<evidence type="ECO:0000259" key="14">
    <source>
        <dbReference type="PROSITE" id="PS51686"/>
    </source>
</evidence>
<dbReference type="GO" id="GO:0008649">
    <property type="term" value="F:rRNA methyltransferase activity"/>
    <property type="evidence" value="ECO:0007669"/>
    <property type="project" value="InterPro"/>
</dbReference>
<dbReference type="PRINTS" id="PR02008">
    <property type="entry name" value="RCMTFAMILY"/>
</dbReference>
<dbReference type="AlphaFoldDB" id="A0A368HIS4"/>
<dbReference type="SUPFAM" id="SSF53335">
    <property type="entry name" value="S-adenosyl-L-methionine-dependent methyltransferases"/>
    <property type="match status" value="1"/>
</dbReference>
<gene>
    <name evidence="15" type="ORF">C4900_00685</name>
</gene>
<dbReference type="InterPro" id="IPR004573">
    <property type="entry name" value="rRNA_ssu_MeTfrase_B"/>
</dbReference>
<dbReference type="InterPro" id="IPR006027">
    <property type="entry name" value="NusB_RsmB_TIM44"/>
</dbReference>
<comment type="similarity">
    <text evidence="13">Belongs to the class I-like SAM-binding methyltransferase superfamily. RsmB/NOP family.</text>
</comment>
<sequence>MPACSRHRSFCRPIRLASGIALAKPRHALTLRARSARIIARVLTGGALDPALDEDRARHGRHGLVEELAIGTIRYAPRLLARTAPLLRHPFRKADQDLQALILMGLYQAFFMDTPEPVAVSEAVAAADALAKPWGKGALNAVLRAALAAEAVAPYTGYNHPDWFVDRLQAAWPETWRAVLAANDERAPLTLRVDTRRIARDDYLERLAQAGIAARAHPVADTAVVLAQGALVPGLPGFREGLVSVQDAAAQLAAPLLAPAPREAVLDACAAPGGKTGHLAQSAPEARVTAIDSDPARMARLAETLTRLGCLGRVRTLTHDLAEYPLDDCFARILLDAPCSATGVIRRHPDIKLHRRVSDLPPLRAIQARLLDRLWHNLAPGGTMVYATCSVLPEENEDQVIDFLARTPDAREDALHFPVGQARRAGWQFLPGEAGMDGFYYARLARRA</sequence>
<keyword evidence="7 13" id="KW-0808">Transferase</keyword>
<dbReference type="InterPro" id="IPR023267">
    <property type="entry name" value="RCMT"/>
</dbReference>
<evidence type="ECO:0000256" key="1">
    <source>
        <dbReference type="ARBA" id="ARBA00002724"/>
    </source>
</evidence>
<dbReference type="Gene3D" id="1.10.940.10">
    <property type="entry name" value="NusB-like"/>
    <property type="match status" value="1"/>
</dbReference>
<comment type="catalytic activity">
    <reaction evidence="12">
        <text>cytidine(967) in 16S rRNA + S-adenosyl-L-methionine = 5-methylcytidine(967) in 16S rRNA + S-adenosyl-L-homocysteine + H(+)</text>
        <dbReference type="Rhea" id="RHEA:42748"/>
        <dbReference type="Rhea" id="RHEA-COMP:10219"/>
        <dbReference type="Rhea" id="RHEA-COMP:10220"/>
        <dbReference type="ChEBI" id="CHEBI:15378"/>
        <dbReference type="ChEBI" id="CHEBI:57856"/>
        <dbReference type="ChEBI" id="CHEBI:59789"/>
        <dbReference type="ChEBI" id="CHEBI:74483"/>
        <dbReference type="ChEBI" id="CHEBI:82748"/>
        <dbReference type="EC" id="2.1.1.176"/>
    </reaction>
</comment>
<comment type="subcellular location">
    <subcellularLocation>
        <location evidence="2">Cytoplasm</location>
    </subcellularLocation>
</comment>
<proteinExistence type="inferred from homology"/>
<comment type="caution">
    <text evidence="15">The sequence shown here is derived from an EMBL/GenBank/DDBJ whole genome shotgun (WGS) entry which is preliminary data.</text>
</comment>